<evidence type="ECO:0000313" key="2">
    <source>
        <dbReference type="Proteomes" id="UP000308600"/>
    </source>
</evidence>
<name>A0ACD3AMV8_9AGAR</name>
<accession>A0ACD3AMV8</accession>
<organism evidence="1 2">
    <name type="scientific">Pluteus cervinus</name>
    <dbReference type="NCBI Taxonomy" id="181527"/>
    <lineage>
        <taxon>Eukaryota</taxon>
        <taxon>Fungi</taxon>
        <taxon>Dikarya</taxon>
        <taxon>Basidiomycota</taxon>
        <taxon>Agaricomycotina</taxon>
        <taxon>Agaricomycetes</taxon>
        <taxon>Agaricomycetidae</taxon>
        <taxon>Agaricales</taxon>
        <taxon>Pluteineae</taxon>
        <taxon>Pluteaceae</taxon>
        <taxon>Pluteus</taxon>
    </lineage>
</organism>
<gene>
    <name evidence="1" type="ORF">BDN72DRAFT_915436</name>
</gene>
<protein>
    <submittedName>
        <fullName evidence="1">Uncharacterized protein</fullName>
    </submittedName>
</protein>
<proteinExistence type="predicted"/>
<keyword evidence="2" id="KW-1185">Reference proteome</keyword>
<dbReference type="Proteomes" id="UP000308600">
    <property type="component" value="Unassembled WGS sequence"/>
</dbReference>
<sequence length="1144" mass="129999">FFDQNQDVIKATATGLASLTAEGRSIESTVSSFSETAKVIIKGLDALAQVHPAIGVAVIAFKLVVTFDMTRRENNKKVLALKIEMQDMMTALFELRHIRDPMEAGPDGTLLGVRIQTLMDKIAKDIKDAGSACDAYMKKSFVARTLKSKIYENRLAEYGATFETNKTELQRALSMHTVRGVDTANEKLDSMEIKVDLILQMFRKLDSPREKDVQKFLEENGGPRTCLESSELLTRLISKSGETLSEASGSMEKVEDVVSARKALLKEWQEDVEEMFRKNMVVFERKLSMQLVQLQDTIWTSSEYIIMSLRSGSDEKILDHDLKTIWKEMGWKGSVKARHLVLALYDYFSDMTRSGQTSSNRLDFKESDGTSSTPVIDDQWALAYVNVTYVQPIMEAIDDNGTGFVSIKELNNFATSAPLSWTLLQRLAYWAAGWHISVSSYKTKIYRVVQKMLRLKDRMVTPNRRLVDDYLTSYPLHCIEHLLRSTKSVETTRRHPDLGELVDRFEKEEEERLTRNLTSLAFEVDSLETVGLITGPGRIERYLFPLIYVLLKHDLRIMMIACKCTISKDELLGLRSILLVFDAVDERIEKVTGIYKQLHADVDTRLGVFAFGMIFYDREWLQFNRTESSYVTWSDDTSSTEADEEENLQDEIELIPTTELKFGPLDFSQLEELNPLRPYTAHLGDDLTPLGRWSGHLWILGPDESAISFLGLTELQIDTLSDGKLDGIGVAADGSLTVTGTLEENNDIKIFLTSDHGTLVCQGKFDPNRQRIEGSWRKDFEEARDSTSTLFSRTPSHLNQFRYDPIDFQTNPARARWAFACEAILHEVRRKSFSWTFLKSRISEIKRLVIISILRSAESNNAAPYIELSQAERYEMAELWAKLDIWVCVMCTALGEFHVNRLMVHYAGIYCNSCQRTIYGTRNLCLVCIEKDFTDHIDLCRGCLTLSPSHDRFDHNPSHSMLKFEEVAYGYNKDILAARTIAIRVKLALKTSGENDRDAPGQINSILCITCSKPVTVPCWVCRVCAPDTFICLDCEERRVVPPEGHTHELRHLLIRIGTTDPDPRSAADQLSLEEMVSALERKVEEGVAQLDVKSQERANQLEARVQQQLIQLERKMDEKLSVLETLLRQLVAQAQTAPQVTHS</sequence>
<reference evidence="1 2" key="1">
    <citation type="journal article" date="2019" name="Nat. Ecol. Evol.">
        <title>Megaphylogeny resolves global patterns of mushroom evolution.</title>
        <authorList>
            <person name="Varga T."/>
            <person name="Krizsan K."/>
            <person name="Foldi C."/>
            <person name="Dima B."/>
            <person name="Sanchez-Garcia M."/>
            <person name="Sanchez-Ramirez S."/>
            <person name="Szollosi G.J."/>
            <person name="Szarkandi J.G."/>
            <person name="Papp V."/>
            <person name="Albert L."/>
            <person name="Andreopoulos W."/>
            <person name="Angelini C."/>
            <person name="Antonin V."/>
            <person name="Barry K.W."/>
            <person name="Bougher N.L."/>
            <person name="Buchanan P."/>
            <person name="Buyck B."/>
            <person name="Bense V."/>
            <person name="Catcheside P."/>
            <person name="Chovatia M."/>
            <person name="Cooper J."/>
            <person name="Damon W."/>
            <person name="Desjardin D."/>
            <person name="Finy P."/>
            <person name="Geml J."/>
            <person name="Haridas S."/>
            <person name="Hughes K."/>
            <person name="Justo A."/>
            <person name="Karasinski D."/>
            <person name="Kautmanova I."/>
            <person name="Kiss B."/>
            <person name="Kocsube S."/>
            <person name="Kotiranta H."/>
            <person name="LaButti K.M."/>
            <person name="Lechner B.E."/>
            <person name="Liimatainen K."/>
            <person name="Lipzen A."/>
            <person name="Lukacs Z."/>
            <person name="Mihaltcheva S."/>
            <person name="Morgado L.N."/>
            <person name="Niskanen T."/>
            <person name="Noordeloos M.E."/>
            <person name="Ohm R.A."/>
            <person name="Ortiz-Santana B."/>
            <person name="Ovrebo C."/>
            <person name="Racz N."/>
            <person name="Riley R."/>
            <person name="Savchenko A."/>
            <person name="Shiryaev A."/>
            <person name="Soop K."/>
            <person name="Spirin V."/>
            <person name="Szebenyi C."/>
            <person name="Tomsovsky M."/>
            <person name="Tulloss R.E."/>
            <person name="Uehling J."/>
            <person name="Grigoriev I.V."/>
            <person name="Vagvolgyi C."/>
            <person name="Papp T."/>
            <person name="Martin F.M."/>
            <person name="Miettinen O."/>
            <person name="Hibbett D.S."/>
            <person name="Nagy L.G."/>
        </authorList>
    </citation>
    <scope>NUCLEOTIDE SEQUENCE [LARGE SCALE GENOMIC DNA]</scope>
    <source>
        <strain evidence="1 2">NL-1719</strain>
    </source>
</reference>
<feature type="non-terminal residue" evidence="1">
    <location>
        <position position="1"/>
    </location>
</feature>
<evidence type="ECO:0000313" key="1">
    <source>
        <dbReference type="EMBL" id="TFK67035.1"/>
    </source>
</evidence>
<dbReference type="EMBL" id="ML208387">
    <property type="protein sequence ID" value="TFK67035.1"/>
    <property type="molecule type" value="Genomic_DNA"/>
</dbReference>